<evidence type="ECO:0000313" key="5">
    <source>
        <dbReference type="Proteomes" id="UP000264702"/>
    </source>
</evidence>
<keyword evidence="5" id="KW-1185">Reference proteome</keyword>
<evidence type="ECO:0000313" key="4">
    <source>
        <dbReference type="EMBL" id="RFU15771.1"/>
    </source>
</evidence>
<dbReference type="RefSeq" id="WP_117301495.1">
    <property type="nucleotide sequence ID" value="NZ_QVQT02000005.1"/>
</dbReference>
<dbReference type="PANTHER" id="PTHR40469:SF2">
    <property type="entry name" value="GALACTOSE-BINDING DOMAIN-LIKE SUPERFAMILY PROTEIN"/>
    <property type="match status" value="1"/>
</dbReference>
<reference evidence="4 5" key="1">
    <citation type="submission" date="2018-08" db="EMBL/GenBank/DDBJ databases">
        <title>Acidipila sp. 4G-K13, an acidobacterium isolated from forest soil.</title>
        <authorList>
            <person name="Gao Z.-H."/>
            <person name="Qiu L.-H."/>
        </authorList>
    </citation>
    <scope>NUCLEOTIDE SEQUENCE [LARGE SCALE GENOMIC DNA]</scope>
    <source>
        <strain evidence="4 5">4G-K13</strain>
    </source>
</reference>
<dbReference type="InterPro" id="IPR029062">
    <property type="entry name" value="Class_I_gatase-like"/>
</dbReference>
<dbReference type="Gene3D" id="3.40.50.880">
    <property type="match status" value="1"/>
</dbReference>
<organism evidence="4 5">
    <name type="scientific">Paracidobacterium acidisoli</name>
    <dbReference type="NCBI Taxonomy" id="2303751"/>
    <lineage>
        <taxon>Bacteria</taxon>
        <taxon>Pseudomonadati</taxon>
        <taxon>Acidobacteriota</taxon>
        <taxon>Terriglobia</taxon>
        <taxon>Terriglobales</taxon>
        <taxon>Acidobacteriaceae</taxon>
        <taxon>Paracidobacterium</taxon>
    </lineage>
</organism>
<keyword evidence="2" id="KW-0732">Signal</keyword>
<feature type="region of interest" description="Disordered" evidence="1">
    <location>
        <begin position="275"/>
        <end position="294"/>
    </location>
</feature>
<comment type="caution">
    <text evidence="4">The sequence shown here is derived from an EMBL/GenBank/DDBJ whole genome shotgun (WGS) entry which is preliminary data.</text>
</comment>
<evidence type="ECO:0000259" key="3">
    <source>
        <dbReference type="Pfam" id="PF06283"/>
    </source>
</evidence>
<dbReference type="PANTHER" id="PTHR40469">
    <property type="entry name" value="SECRETED GLYCOSYL HYDROLASE"/>
    <property type="match status" value="1"/>
</dbReference>
<proteinExistence type="predicted"/>
<dbReference type="Proteomes" id="UP000264702">
    <property type="component" value="Unassembled WGS sequence"/>
</dbReference>
<dbReference type="AlphaFoldDB" id="A0A372ILZ9"/>
<evidence type="ECO:0000256" key="1">
    <source>
        <dbReference type="SAM" id="MobiDB-lite"/>
    </source>
</evidence>
<protein>
    <submittedName>
        <fullName evidence="4">ThuA domain-containing protein</fullName>
    </submittedName>
</protein>
<accession>A0A372ILZ9</accession>
<sequence length="294" mass="31790">MSLRNTVIGCCLTLCLLGSSAAIAQTTSPSQRTADQKIRVLILTGNSDWSHPWQGTAPFLQGILNNTGRFDVKLEEEVRGITAETLSHYDVLVDYYYGPRWGDGTEKAVEDFIRSGKGMVAIHGVLYGPFFGQAGGTPTEPRRLEGEPWQAFTDMVGMTWDINNIGHAKRHVFVVQWVDRDSPVDKGLPPTFVANDELYHKIDLKPTAHVLASAFDDPNNPGGTGKTEPAVWTVNYGQGRVMVTVLGHDLLAMTQPGFMDLLARGTEWAATGSVAPGASSLAPSTSLQAPGAKH</sequence>
<dbReference type="OrthoDB" id="9785923at2"/>
<gene>
    <name evidence="4" type="ORF">D0Y96_15095</name>
</gene>
<dbReference type="SUPFAM" id="SSF52317">
    <property type="entry name" value="Class I glutamine amidotransferase-like"/>
    <property type="match status" value="1"/>
</dbReference>
<feature type="domain" description="ThuA-like" evidence="3">
    <location>
        <begin position="39"/>
        <end position="269"/>
    </location>
</feature>
<dbReference type="EMBL" id="QVQT01000005">
    <property type="protein sequence ID" value="RFU15771.1"/>
    <property type="molecule type" value="Genomic_DNA"/>
</dbReference>
<dbReference type="Pfam" id="PF06283">
    <property type="entry name" value="ThuA"/>
    <property type="match status" value="1"/>
</dbReference>
<evidence type="ECO:0000256" key="2">
    <source>
        <dbReference type="SAM" id="SignalP"/>
    </source>
</evidence>
<feature type="signal peptide" evidence="2">
    <location>
        <begin position="1"/>
        <end position="24"/>
    </location>
</feature>
<dbReference type="InterPro" id="IPR029010">
    <property type="entry name" value="ThuA-like"/>
</dbReference>
<name>A0A372ILZ9_9BACT</name>
<feature type="chain" id="PRO_5016943661" evidence="2">
    <location>
        <begin position="25"/>
        <end position="294"/>
    </location>
</feature>